<feature type="transmembrane region" description="Helical" evidence="6">
    <location>
        <begin position="111"/>
        <end position="129"/>
    </location>
</feature>
<keyword evidence="4 6" id="KW-1133">Transmembrane helix</keyword>
<feature type="transmembrane region" description="Helical" evidence="6">
    <location>
        <begin position="444"/>
        <end position="465"/>
    </location>
</feature>
<dbReference type="Gene3D" id="1.20.1250.20">
    <property type="entry name" value="MFS general substrate transporter like domains"/>
    <property type="match status" value="1"/>
</dbReference>
<evidence type="ECO:0000256" key="2">
    <source>
        <dbReference type="ARBA" id="ARBA00022448"/>
    </source>
</evidence>
<evidence type="ECO:0000256" key="3">
    <source>
        <dbReference type="ARBA" id="ARBA00022692"/>
    </source>
</evidence>
<dbReference type="PANTHER" id="PTHR42718">
    <property type="entry name" value="MAJOR FACILITATOR SUPERFAMILY MULTIDRUG TRANSPORTER MFSC"/>
    <property type="match status" value="1"/>
</dbReference>
<feature type="transmembrane region" description="Helical" evidence="6">
    <location>
        <begin position="6"/>
        <end position="26"/>
    </location>
</feature>
<feature type="transmembrane region" description="Helical" evidence="6">
    <location>
        <begin position="237"/>
        <end position="259"/>
    </location>
</feature>
<evidence type="ECO:0000313" key="9">
    <source>
        <dbReference type="Proteomes" id="UP001597042"/>
    </source>
</evidence>
<dbReference type="Pfam" id="PF07690">
    <property type="entry name" value="MFS_1"/>
    <property type="match status" value="1"/>
</dbReference>
<feature type="transmembrane region" description="Helical" evidence="6">
    <location>
        <begin position="265"/>
        <end position="284"/>
    </location>
</feature>
<evidence type="ECO:0000259" key="7">
    <source>
        <dbReference type="PROSITE" id="PS50850"/>
    </source>
</evidence>
<reference evidence="9" key="1">
    <citation type="journal article" date="2019" name="Int. J. Syst. Evol. Microbiol.">
        <title>The Global Catalogue of Microorganisms (GCM) 10K type strain sequencing project: providing services to taxonomists for standard genome sequencing and annotation.</title>
        <authorList>
            <consortium name="The Broad Institute Genomics Platform"/>
            <consortium name="The Broad Institute Genome Sequencing Center for Infectious Disease"/>
            <person name="Wu L."/>
            <person name="Ma J."/>
        </authorList>
    </citation>
    <scope>NUCLEOTIDE SEQUENCE [LARGE SCALE GENOMIC DNA]</scope>
    <source>
        <strain evidence="9">CCUG 50754</strain>
    </source>
</reference>
<protein>
    <submittedName>
        <fullName evidence="8">MFS transporter</fullName>
    </submittedName>
</protein>
<keyword evidence="9" id="KW-1185">Reference proteome</keyword>
<dbReference type="Gene3D" id="1.20.1720.10">
    <property type="entry name" value="Multidrug resistance protein D"/>
    <property type="match status" value="1"/>
</dbReference>
<dbReference type="Proteomes" id="UP001597042">
    <property type="component" value="Unassembled WGS sequence"/>
</dbReference>
<evidence type="ECO:0000256" key="6">
    <source>
        <dbReference type="SAM" id="Phobius"/>
    </source>
</evidence>
<feature type="transmembrane region" description="Helical" evidence="6">
    <location>
        <begin position="202"/>
        <end position="225"/>
    </location>
</feature>
<feature type="transmembrane region" description="Helical" evidence="6">
    <location>
        <begin position="135"/>
        <end position="156"/>
    </location>
</feature>
<accession>A0ABW2ZUK3</accession>
<comment type="caution">
    <text evidence="8">The sequence shown here is derived from an EMBL/GenBank/DDBJ whole genome shotgun (WGS) entry which is preliminary data.</text>
</comment>
<dbReference type="InterPro" id="IPR036259">
    <property type="entry name" value="MFS_trans_sf"/>
</dbReference>
<dbReference type="SUPFAM" id="SSF103473">
    <property type="entry name" value="MFS general substrate transporter"/>
    <property type="match status" value="1"/>
</dbReference>
<feature type="transmembrane region" description="Helical" evidence="6">
    <location>
        <begin position="304"/>
        <end position="328"/>
    </location>
</feature>
<dbReference type="PANTHER" id="PTHR42718:SF9">
    <property type="entry name" value="MAJOR FACILITATOR SUPERFAMILY MULTIDRUG TRANSPORTER MFSC"/>
    <property type="match status" value="1"/>
</dbReference>
<dbReference type="RefSeq" id="WP_378753113.1">
    <property type="nucleotide sequence ID" value="NZ_JBHSSV010000013.1"/>
</dbReference>
<gene>
    <name evidence="8" type="ORF">ACFQZV_12045</name>
</gene>
<dbReference type="PROSITE" id="PS50850">
    <property type="entry name" value="MFS"/>
    <property type="match status" value="1"/>
</dbReference>
<evidence type="ECO:0000313" key="8">
    <source>
        <dbReference type="EMBL" id="MFD0782024.1"/>
    </source>
</evidence>
<dbReference type="EMBL" id="JBHTIM010000001">
    <property type="protein sequence ID" value="MFD0782024.1"/>
    <property type="molecule type" value="Genomic_DNA"/>
</dbReference>
<keyword evidence="3 6" id="KW-0812">Transmembrane</keyword>
<feature type="transmembrane region" description="Helical" evidence="6">
    <location>
        <begin position="38"/>
        <end position="62"/>
    </location>
</feature>
<evidence type="ECO:0000256" key="5">
    <source>
        <dbReference type="ARBA" id="ARBA00023136"/>
    </source>
</evidence>
<feature type="transmembrane region" description="Helical" evidence="6">
    <location>
        <begin position="374"/>
        <end position="394"/>
    </location>
</feature>
<proteinExistence type="predicted"/>
<keyword evidence="5 6" id="KW-0472">Membrane</keyword>
<feature type="domain" description="Major facilitator superfamily (MFS) profile" evidence="7">
    <location>
        <begin position="39"/>
        <end position="501"/>
    </location>
</feature>
<evidence type="ECO:0000256" key="4">
    <source>
        <dbReference type="ARBA" id="ARBA00022989"/>
    </source>
</evidence>
<organism evidence="8 9">
    <name type="scientific">Microbacterium koreense</name>
    <dbReference type="NCBI Taxonomy" id="323761"/>
    <lineage>
        <taxon>Bacteria</taxon>
        <taxon>Bacillati</taxon>
        <taxon>Actinomycetota</taxon>
        <taxon>Actinomycetes</taxon>
        <taxon>Micrococcales</taxon>
        <taxon>Microbacteriaceae</taxon>
        <taxon>Microbacterium</taxon>
    </lineage>
</organism>
<comment type="subcellular location">
    <subcellularLocation>
        <location evidence="1">Cell membrane</location>
        <topology evidence="1">Multi-pass membrane protein</topology>
    </subcellularLocation>
</comment>
<feature type="transmembrane region" description="Helical" evidence="6">
    <location>
        <begin position="176"/>
        <end position="196"/>
    </location>
</feature>
<feature type="transmembrane region" description="Helical" evidence="6">
    <location>
        <begin position="348"/>
        <end position="367"/>
    </location>
</feature>
<feature type="transmembrane region" description="Helical" evidence="6">
    <location>
        <begin position="400"/>
        <end position="423"/>
    </location>
</feature>
<feature type="transmembrane region" description="Helical" evidence="6">
    <location>
        <begin position="477"/>
        <end position="496"/>
    </location>
</feature>
<dbReference type="InterPro" id="IPR020846">
    <property type="entry name" value="MFS_dom"/>
</dbReference>
<keyword evidence="2" id="KW-0813">Transport</keyword>
<evidence type="ECO:0000256" key="1">
    <source>
        <dbReference type="ARBA" id="ARBA00004651"/>
    </source>
</evidence>
<sequence>MVSPSPVVCVTWCGSIFAGSAAASYARWVTRTLRNSALGITAALIGWFILVELVSGILQGYYVPLFSDIVIHLGIHDSDVNWFEAAQLLLSSIVVPVLAKIGDMFGHKKVLLIATVLTAGATWWVAFAGTFESFLIAWALQGFYVVWLPLEIALVFERGRRQARGTSATRRAAGLLIVGLQAGAIIGALAAGRIFAATGENLTVTLMIPAIAVTAVFFVILFGVPESEPLPDRRLDAWGFVILTLGLLLVTTALTFLRMPDLPSWLTWVLLPLGIAVLVVFVRFELSQDDPAIDVRVFRRPEMWPIQTTAFLLGISVLGAQAPLSTFVGTDPAVGYGLGLDATERSNVIGAYLVFVILGAIIFSVTSRSLPPRVLLIVGAALLGVGYALFLPFHDTLPQVIVNMAVAGVGSGALLAALPAAAAAAAPRGQTGVASALTNTTKTIGGTFASAVFGVVLAAGVGAVASDTAASLGGYMAVWSICAGGGLLAAVLLFFVPKVAFADTETEELEAAAGESQIV</sequence>
<name>A0ABW2ZUK3_9MICO</name>
<dbReference type="InterPro" id="IPR011701">
    <property type="entry name" value="MFS"/>
</dbReference>